<sequence length="42" mass="4722">METADTGLPIHQTKNVLIPRASHNFEFFAEVCQQMNGKTYPG</sequence>
<dbReference type="Proteomes" id="UP000250780">
    <property type="component" value="Unassembled WGS sequence"/>
</dbReference>
<evidence type="ECO:0000313" key="1">
    <source>
        <dbReference type="EMBL" id="SPX12351.1"/>
    </source>
</evidence>
<gene>
    <name evidence="1" type="primary">hpcC_1</name>
    <name evidence="1" type="ORF">NCTC9073_03718</name>
</gene>
<protein>
    <submittedName>
        <fullName evidence="1">5-carboxymethyl-2-hydroxymuconate semialdehyde dehydrogenase</fullName>
    </submittedName>
</protein>
<accession>A0A2X1N0T9</accession>
<dbReference type="EMBL" id="UASD01000008">
    <property type="protein sequence ID" value="SPX12351.1"/>
    <property type="molecule type" value="Genomic_DNA"/>
</dbReference>
<dbReference type="AlphaFoldDB" id="A0A2X1N0T9"/>
<reference evidence="1 2" key="1">
    <citation type="submission" date="2018-06" db="EMBL/GenBank/DDBJ databases">
        <authorList>
            <consortium name="Pathogen Informatics"/>
            <person name="Doyle S."/>
        </authorList>
    </citation>
    <scope>NUCLEOTIDE SEQUENCE [LARGE SCALE GENOMIC DNA]</scope>
    <source>
        <strain evidence="1 2">NCTC9073</strain>
    </source>
</reference>
<name>A0A2X1N0T9_ECOLX</name>
<evidence type="ECO:0000313" key="2">
    <source>
        <dbReference type="Proteomes" id="UP000250780"/>
    </source>
</evidence>
<proteinExistence type="predicted"/>
<organism evidence="1 2">
    <name type="scientific">Escherichia coli</name>
    <dbReference type="NCBI Taxonomy" id="562"/>
    <lineage>
        <taxon>Bacteria</taxon>
        <taxon>Pseudomonadati</taxon>
        <taxon>Pseudomonadota</taxon>
        <taxon>Gammaproteobacteria</taxon>
        <taxon>Enterobacterales</taxon>
        <taxon>Enterobacteriaceae</taxon>
        <taxon>Escherichia</taxon>
    </lineage>
</organism>